<sequence>MPKLIPAPRWSCDKSVKSRDAIAHVLERCRKLNAVSSKENVRCEFVYGSLELNLLHLPFLHYLKDPLEDLILYLVYRPDPTALGSIADFEYENFLLDVDRTKQTSLI</sequence>
<dbReference type="AlphaFoldDB" id="A0A2Z7CV92"/>
<dbReference type="Proteomes" id="UP000250235">
    <property type="component" value="Unassembled WGS sequence"/>
</dbReference>
<evidence type="ECO:0000313" key="1">
    <source>
        <dbReference type="EMBL" id="KZV48746.1"/>
    </source>
</evidence>
<protein>
    <submittedName>
        <fullName evidence="1">Uncharacterized protein</fullName>
    </submittedName>
</protein>
<accession>A0A2Z7CV92</accession>
<name>A0A2Z7CV92_9LAMI</name>
<proteinExistence type="predicted"/>
<organism evidence="1 2">
    <name type="scientific">Dorcoceras hygrometricum</name>
    <dbReference type="NCBI Taxonomy" id="472368"/>
    <lineage>
        <taxon>Eukaryota</taxon>
        <taxon>Viridiplantae</taxon>
        <taxon>Streptophyta</taxon>
        <taxon>Embryophyta</taxon>
        <taxon>Tracheophyta</taxon>
        <taxon>Spermatophyta</taxon>
        <taxon>Magnoliopsida</taxon>
        <taxon>eudicotyledons</taxon>
        <taxon>Gunneridae</taxon>
        <taxon>Pentapetalae</taxon>
        <taxon>asterids</taxon>
        <taxon>lamiids</taxon>
        <taxon>Lamiales</taxon>
        <taxon>Gesneriaceae</taxon>
        <taxon>Didymocarpoideae</taxon>
        <taxon>Trichosporeae</taxon>
        <taxon>Loxocarpinae</taxon>
        <taxon>Dorcoceras</taxon>
    </lineage>
</organism>
<evidence type="ECO:0000313" key="2">
    <source>
        <dbReference type="Proteomes" id="UP000250235"/>
    </source>
</evidence>
<dbReference type="EMBL" id="KQ993816">
    <property type="protein sequence ID" value="KZV48746.1"/>
    <property type="molecule type" value="Genomic_DNA"/>
</dbReference>
<gene>
    <name evidence="1" type="ORF">F511_21439</name>
</gene>
<reference evidence="1 2" key="1">
    <citation type="journal article" date="2015" name="Proc. Natl. Acad. Sci. U.S.A.">
        <title>The resurrection genome of Boea hygrometrica: A blueprint for survival of dehydration.</title>
        <authorList>
            <person name="Xiao L."/>
            <person name="Yang G."/>
            <person name="Zhang L."/>
            <person name="Yang X."/>
            <person name="Zhao S."/>
            <person name="Ji Z."/>
            <person name="Zhou Q."/>
            <person name="Hu M."/>
            <person name="Wang Y."/>
            <person name="Chen M."/>
            <person name="Xu Y."/>
            <person name="Jin H."/>
            <person name="Xiao X."/>
            <person name="Hu G."/>
            <person name="Bao F."/>
            <person name="Hu Y."/>
            <person name="Wan P."/>
            <person name="Li L."/>
            <person name="Deng X."/>
            <person name="Kuang T."/>
            <person name="Xiang C."/>
            <person name="Zhu J.K."/>
            <person name="Oliver M.J."/>
            <person name="He Y."/>
        </authorList>
    </citation>
    <scope>NUCLEOTIDE SEQUENCE [LARGE SCALE GENOMIC DNA]</scope>
    <source>
        <strain evidence="2">cv. XS01</strain>
    </source>
</reference>
<keyword evidence="2" id="KW-1185">Reference proteome</keyword>